<feature type="transmembrane region" description="Helical" evidence="10">
    <location>
        <begin position="483"/>
        <end position="507"/>
    </location>
</feature>
<dbReference type="PANTHER" id="PTHR47019:SF1">
    <property type="entry name" value="LIPID II FLIPPASE MURJ"/>
    <property type="match status" value="1"/>
</dbReference>
<evidence type="ECO:0000256" key="9">
    <source>
        <dbReference type="ARBA" id="ARBA00061532"/>
    </source>
</evidence>
<dbReference type="InterPro" id="IPR004268">
    <property type="entry name" value="MurJ"/>
</dbReference>
<feature type="transmembrane region" description="Helical" evidence="10">
    <location>
        <begin position="392"/>
        <end position="410"/>
    </location>
</feature>
<dbReference type="GO" id="GO:0009252">
    <property type="term" value="P:peptidoglycan biosynthetic process"/>
    <property type="evidence" value="ECO:0007669"/>
    <property type="project" value="UniProtKB-UniRule"/>
</dbReference>
<evidence type="ECO:0000256" key="1">
    <source>
        <dbReference type="ARBA" id="ARBA00004651"/>
    </source>
</evidence>
<feature type="transmembrane region" description="Helical" evidence="10">
    <location>
        <begin position="274"/>
        <end position="301"/>
    </location>
</feature>
<dbReference type="GO" id="GO:0015648">
    <property type="term" value="F:lipid-linked peptidoglycan transporter activity"/>
    <property type="evidence" value="ECO:0007669"/>
    <property type="project" value="UniProtKB-UniRule"/>
</dbReference>
<evidence type="ECO:0000256" key="8">
    <source>
        <dbReference type="ARBA" id="ARBA00060041"/>
    </source>
</evidence>
<keyword evidence="2 10" id="KW-1003">Cell membrane</keyword>
<dbReference type="OrthoDB" id="9786339at2"/>
<keyword evidence="6 10" id="KW-1133">Transmembrane helix</keyword>
<feature type="transmembrane region" description="Helical" evidence="10">
    <location>
        <begin position="139"/>
        <end position="158"/>
    </location>
</feature>
<gene>
    <name evidence="10" type="primary">murJ</name>
    <name evidence="12" type="ORF">BCY86_06210</name>
</gene>
<evidence type="ECO:0000256" key="5">
    <source>
        <dbReference type="ARBA" id="ARBA00022984"/>
    </source>
</evidence>
<dbReference type="GO" id="GO:0034204">
    <property type="term" value="P:lipid translocation"/>
    <property type="evidence" value="ECO:0007669"/>
    <property type="project" value="TreeGrafter"/>
</dbReference>
<evidence type="ECO:0000256" key="6">
    <source>
        <dbReference type="ARBA" id="ARBA00022989"/>
    </source>
</evidence>
<dbReference type="STRING" id="1882918.BCY86_06210"/>
<dbReference type="PANTHER" id="PTHR47019">
    <property type="entry name" value="LIPID II FLIPPASE MURJ"/>
    <property type="match status" value="1"/>
</dbReference>
<comment type="function">
    <text evidence="8 10 11">Involved in peptidoglycan biosynthesis. Transports lipid-linked peptidoglycan precursors from the inner to the outer leaflet of the cytoplasmic membrane.</text>
</comment>
<organism evidence="12 13">
    <name type="scientific">Pajaroellobacter abortibovis</name>
    <dbReference type="NCBI Taxonomy" id="1882918"/>
    <lineage>
        <taxon>Bacteria</taxon>
        <taxon>Pseudomonadati</taxon>
        <taxon>Myxococcota</taxon>
        <taxon>Polyangia</taxon>
        <taxon>Polyangiales</taxon>
        <taxon>Polyangiaceae</taxon>
    </lineage>
</organism>
<dbReference type="KEGG" id="pabo:BCY86_06210"/>
<reference evidence="12 13" key="1">
    <citation type="submission" date="2016-08" db="EMBL/GenBank/DDBJ databases">
        <title>Identification and validation of antigenic proteins from Pajaroellobacter abortibovis using de-novo genome sequence assembly and reverse vaccinology.</title>
        <authorList>
            <person name="Welly B.T."/>
            <person name="Miller M.R."/>
            <person name="Stott J.L."/>
            <person name="Blanchard M.T."/>
            <person name="Islas-Trejo A.D."/>
            <person name="O'Rourke S.M."/>
            <person name="Young A.E."/>
            <person name="Medrano J.F."/>
            <person name="Van Eenennaam A.L."/>
        </authorList>
    </citation>
    <scope>NUCLEOTIDE SEQUENCE [LARGE SCALE GENOMIC DNA]</scope>
    <source>
        <strain evidence="12 13">BTF92-0548A/99-0131</strain>
    </source>
</reference>
<feature type="transmembrane region" description="Helical" evidence="10">
    <location>
        <begin position="235"/>
        <end position="254"/>
    </location>
</feature>
<keyword evidence="10 11" id="KW-0961">Cell wall biogenesis/degradation</keyword>
<keyword evidence="4 10" id="KW-0133">Cell shape</keyword>
<evidence type="ECO:0000256" key="3">
    <source>
        <dbReference type="ARBA" id="ARBA00022692"/>
    </source>
</evidence>
<proteinExistence type="inferred from homology"/>
<name>A0A1L6MXW3_9BACT</name>
<keyword evidence="3 10" id="KW-0812">Transmembrane</keyword>
<evidence type="ECO:0000256" key="2">
    <source>
        <dbReference type="ARBA" id="ARBA00022475"/>
    </source>
</evidence>
<evidence type="ECO:0000256" key="10">
    <source>
        <dbReference type="HAMAP-Rule" id="MF_02078"/>
    </source>
</evidence>
<keyword evidence="13" id="KW-1185">Reference proteome</keyword>
<keyword evidence="5 10" id="KW-0573">Peptidoglycan synthesis</keyword>
<dbReference type="GO" id="GO:0008360">
    <property type="term" value="P:regulation of cell shape"/>
    <property type="evidence" value="ECO:0007669"/>
    <property type="project" value="UniProtKB-UniRule"/>
</dbReference>
<dbReference type="GO" id="GO:0005886">
    <property type="term" value="C:plasma membrane"/>
    <property type="evidence" value="ECO:0007669"/>
    <property type="project" value="UniProtKB-SubCell"/>
</dbReference>
<dbReference type="GO" id="GO:0071555">
    <property type="term" value="P:cell wall organization"/>
    <property type="evidence" value="ECO:0007669"/>
    <property type="project" value="UniProtKB-UniRule"/>
</dbReference>
<comment type="subcellular location">
    <subcellularLocation>
        <location evidence="1 10">Cell membrane</location>
        <topology evidence="1 10">Multi-pass membrane protein</topology>
    </subcellularLocation>
</comment>
<accession>A0A1L6MXW3</accession>
<dbReference type="UniPathway" id="UPA00219"/>
<feature type="transmembrane region" description="Helical" evidence="10">
    <location>
        <begin position="322"/>
        <end position="343"/>
    </location>
</feature>
<protein>
    <recommendedName>
        <fullName evidence="10">Probable lipid II flippase MurJ</fullName>
    </recommendedName>
</protein>
<dbReference type="Proteomes" id="UP000185544">
    <property type="component" value="Chromosome"/>
</dbReference>
<dbReference type="NCBIfam" id="TIGR01695">
    <property type="entry name" value="murJ_mviN"/>
    <property type="match status" value="1"/>
</dbReference>
<dbReference type="Pfam" id="PF03023">
    <property type="entry name" value="MurJ"/>
    <property type="match status" value="1"/>
</dbReference>
<dbReference type="EMBL" id="CP016908">
    <property type="protein sequence ID" value="APS00316.1"/>
    <property type="molecule type" value="Genomic_DNA"/>
</dbReference>
<keyword evidence="7 10" id="KW-0472">Membrane</keyword>
<dbReference type="PRINTS" id="PR01806">
    <property type="entry name" value="VIRFACTRMVIN"/>
</dbReference>
<evidence type="ECO:0000256" key="4">
    <source>
        <dbReference type="ARBA" id="ARBA00022960"/>
    </source>
</evidence>
<dbReference type="PIRSF" id="PIRSF002869">
    <property type="entry name" value="MviN"/>
    <property type="match status" value="1"/>
</dbReference>
<sequence>MTDKNRAEVLKGAGILSVGTLLSRVLGLGRDIALAALFRRQDTDIFFVAFTIPNTFRQLLGEGAMSSAVVPLLAQKMTREGEHATRFVYARFKGFFIFALAVTTAGGMLFAEPLCELFASGYHDYGSQFERTVTMTRFVFPYLFLMGISLLDASALQVKRSFIASALAPSWLNISFLLTAFLLPPWLHARGLDPAYAMGTGALLGGVLQVVCQWPSLRQLGFWVKPVLDFREPTIALFFRRIGPMLIGVGVYYVDVLFSRRFLSELGIGAPSYFMWAMRICDLPQAVFGMALTSASLPMMATLVSSGQLSQLVHLFSSNLRLVLSVAIPASVMLVVLAEPFTAALFQRGQFDQVAMHETARALAWQGGGLWMVVVVRQVIPLFHALEDTKTPILISALDFLVFFGLASLLKGPMGHCGVSAAVVGASLFQMVFLCLCLGVRFKQFPWKEVIHSALRILQASAVAGGGAWGICCWVSAKIPSTWTILHAIIGVGLFGLLFLGACWLLGVSELTPVARMLMRRIPFLSIRSSPFHDR</sequence>
<dbReference type="AlphaFoldDB" id="A0A1L6MXW3"/>
<feature type="transmembrane region" description="Helical" evidence="10">
    <location>
        <begin position="422"/>
        <end position="442"/>
    </location>
</feature>
<feature type="transmembrane region" description="Helical" evidence="10">
    <location>
        <begin position="195"/>
        <end position="214"/>
    </location>
</feature>
<dbReference type="InterPro" id="IPR051050">
    <property type="entry name" value="Lipid_II_flippase_MurJ/MviN"/>
</dbReference>
<comment type="similarity">
    <text evidence="9 10 11">Belongs to the MurJ/MviN family.</text>
</comment>
<dbReference type="RefSeq" id="WP_075276980.1">
    <property type="nucleotide sequence ID" value="NZ_CP016908.1"/>
</dbReference>
<dbReference type="CDD" id="cd13123">
    <property type="entry name" value="MATE_MurJ_like"/>
    <property type="match status" value="1"/>
</dbReference>
<dbReference type="HAMAP" id="MF_02078">
    <property type="entry name" value="MurJ_MviN"/>
    <property type="match status" value="1"/>
</dbReference>
<comment type="pathway">
    <text evidence="10">Cell wall biogenesis; peptidoglycan biosynthesis.</text>
</comment>
<evidence type="ECO:0000256" key="11">
    <source>
        <dbReference type="PIRNR" id="PIRNR002869"/>
    </source>
</evidence>
<keyword evidence="10 11" id="KW-0813">Transport</keyword>
<feature type="transmembrane region" description="Helical" evidence="10">
    <location>
        <begin position="454"/>
        <end position="477"/>
    </location>
</feature>
<feature type="transmembrane region" description="Helical" evidence="10">
    <location>
        <begin position="170"/>
        <end position="189"/>
    </location>
</feature>
<feature type="transmembrane region" description="Helical" evidence="10">
    <location>
        <begin position="363"/>
        <end position="380"/>
    </location>
</feature>
<evidence type="ECO:0000313" key="12">
    <source>
        <dbReference type="EMBL" id="APS00316.1"/>
    </source>
</evidence>
<evidence type="ECO:0000313" key="13">
    <source>
        <dbReference type="Proteomes" id="UP000185544"/>
    </source>
</evidence>
<evidence type="ECO:0000256" key="7">
    <source>
        <dbReference type="ARBA" id="ARBA00023136"/>
    </source>
</evidence>
<feature type="transmembrane region" description="Helical" evidence="10">
    <location>
        <begin position="95"/>
        <end position="119"/>
    </location>
</feature>